<feature type="chain" id="PRO_5046213813" evidence="1">
    <location>
        <begin position="21"/>
        <end position="210"/>
    </location>
</feature>
<evidence type="ECO:0000313" key="2">
    <source>
        <dbReference type="Proteomes" id="UP001652740"/>
    </source>
</evidence>
<dbReference type="InParanoid" id="A0A6J1WW02"/>
<evidence type="ECO:0000313" key="3">
    <source>
        <dbReference type="RefSeq" id="XP_026760159.2"/>
    </source>
</evidence>
<dbReference type="GeneID" id="113519297"/>
<organism evidence="2 3">
    <name type="scientific">Galleria mellonella</name>
    <name type="common">Greater wax moth</name>
    <dbReference type="NCBI Taxonomy" id="7137"/>
    <lineage>
        <taxon>Eukaryota</taxon>
        <taxon>Metazoa</taxon>
        <taxon>Ecdysozoa</taxon>
        <taxon>Arthropoda</taxon>
        <taxon>Hexapoda</taxon>
        <taxon>Insecta</taxon>
        <taxon>Pterygota</taxon>
        <taxon>Neoptera</taxon>
        <taxon>Endopterygota</taxon>
        <taxon>Lepidoptera</taxon>
        <taxon>Glossata</taxon>
        <taxon>Ditrysia</taxon>
        <taxon>Pyraloidea</taxon>
        <taxon>Pyralidae</taxon>
        <taxon>Galleriinae</taxon>
        <taxon>Galleria</taxon>
    </lineage>
</organism>
<protein>
    <submittedName>
        <fullName evidence="3">Uncharacterized protein LOC113519297</fullName>
    </submittedName>
</protein>
<reference evidence="3" key="1">
    <citation type="submission" date="2025-08" db="UniProtKB">
        <authorList>
            <consortium name="RefSeq"/>
        </authorList>
    </citation>
    <scope>IDENTIFICATION</scope>
    <source>
        <tissue evidence="3">Whole larvae</tissue>
    </source>
</reference>
<gene>
    <name evidence="3" type="primary">LOC113519297</name>
</gene>
<sequence length="210" mass="23333">MYRYVAVAVLVVMDLNAVTAPPPPPVRLTIDCGSKEKGSLLGLNLKSKSYTKGYLDSRRDSLDVDSFCDLIHGAIPDAIRDGKIVLEDSESDQDSFENTHVPISLPPPKGFIPDIPLPKFKVPKLGIPKFKVPNLRTTLDGPLSPPKVGSAMLFTRPKDYEEESSAERLEKFRKGVQKMLHVVKVLGEIDQYISERTRIVVDKLSKTFAE</sequence>
<name>A0A6J1WW02_GALME</name>
<evidence type="ECO:0000256" key="1">
    <source>
        <dbReference type="SAM" id="SignalP"/>
    </source>
</evidence>
<dbReference type="KEGG" id="gmw:113519297"/>
<accession>A0A6J1WW02</accession>
<feature type="signal peptide" evidence="1">
    <location>
        <begin position="1"/>
        <end position="20"/>
    </location>
</feature>
<proteinExistence type="predicted"/>
<dbReference type="Proteomes" id="UP001652740">
    <property type="component" value="Unplaced"/>
</dbReference>
<keyword evidence="2" id="KW-1185">Reference proteome</keyword>
<dbReference type="AlphaFoldDB" id="A0A6J1WW02"/>
<dbReference type="RefSeq" id="XP_026760159.2">
    <property type="nucleotide sequence ID" value="XM_026904358.3"/>
</dbReference>
<keyword evidence="1" id="KW-0732">Signal</keyword>